<dbReference type="InterPro" id="IPR016181">
    <property type="entry name" value="Acyl_CoA_acyltransferase"/>
</dbReference>
<dbReference type="GO" id="GO:0016747">
    <property type="term" value="F:acyltransferase activity, transferring groups other than amino-acyl groups"/>
    <property type="evidence" value="ECO:0007669"/>
    <property type="project" value="InterPro"/>
</dbReference>
<evidence type="ECO:0000313" key="2">
    <source>
        <dbReference type="EMBL" id="XCJ16450.1"/>
    </source>
</evidence>
<dbReference type="RefSeq" id="WP_353947955.1">
    <property type="nucleotide sequence ID" value="NZ_CP159510.1"/>
</dbReference>
<dbReference type="AlphaFoldDB" id="A0AAU8IDM7"/>
<dbReference type="Pfam" id="PF00583">
    <property type="entry name" value="Acetyltransf_1"/>
    <property type="match status" value="1"/>
</dbReference>
<evidence type="ECO:0000259" key="1">
    <source>
        <dbReference type="PROSITE" id="PS51186"/>
    </source>
</evidence>
<gene>
    <name evidence="2" type="ORF">ABNN70_12390</name>
</gene>
<dbReference type="CDD" id="cd04301">
    <property type="entry name" value="NAT_SF"/>
    <property type="match status" value="1"/>
</dbReference>
<organism evidence="2">
    <name type="scientific">Sporolactobacillus sp. Y61</name>
    <dbReference type="NCBI Taxonomy" id="3160863"/>
    <lineage>
        <taxon>Bacteria</taxon>
        <taxon>Bacillati</taxon>
        <taxon>Bacillota</taxon>
        <taxon>Bacilli</taxon>
        <taxon>Bacillales</taxon>
        <taxon>Sporolactobacillaceae</taxon>
        <taxon>Sporolactobacillus</taxon>
    </lineage>
</organism>
<dbReference type="PROSITE" id="PS51186">
    <property type="entry name" value="GNAT"/>
    <property type="match status" value="1"/>
</dbReference>
<dbReference type="SUPFAM" id="SSF55729">
    <property type="entry name" value="Acyl-CoA N-acyltransferases (Nat)"/>
    <property type="match status" value="1"/>
</dbReference>
<reference evidence="2" key="1">
    <citation type="submission" date="2024-06" db="EMBL/GenBank/DDBJ databases">
        <authorList>
            <person name="Fan A."/>
            <person name="Zhang F.Y."/>
            <person name="Zhang L."/>
        </authorList>
    </citation>
    <scope>NUCLEOTIDE SEQUENCE</scope>
    <source>
        <strain evidence="2">Y61</strain>
    </source>
</reference>
<name>A0AAU8IDM7_9BACL</name>
<accession>A0AAU8IDM7</accession>
<dbReference type="EC" id="2.-.-.-" evidence="2"/>
<dbReference type="InterPro" id="IPR000182">
    <property type="entry name" value="GNAT_dom"/>
</dbReference>
<dbReference type="EMBL" id="CP159510">
    <property type="protein sequence ID" value="XCJ16450.1"/>
    <property type="molecule type" value="Genomic_DNA"/>
</dbReference>
<keyword evidence="2" id="KW-0808">Transferase</keyword>
<sequence>MKIFKEDQPDILTVSKRIRLIKFREIIPEAFAWYQDRETLRLVDGPDRRPYDRETLSRMYRVLGKMGELYYIEYQAADHFYPIGDVTLALHDLPIVIGDPACRGKGIGSQVINALVERATRQGLKHLYVREIYDYNIASQKLFLKYGFRREGKTKLGHAYHLVISS</sequence>
<feature type="domain" description="N-acetyltransferase" evidence="1">
    <location>
        <begin position="9"/>
        <end position="166"/>
    </location>
</feature>
<protein>
    <submittedName>
        <fullName evidence="2">GNAT family protein</fullName>
        <ecNumber evidence="2">2.-.-.-</ecNumber>
    </submittedName>
</protein>
<proteinExistence type="predicted"/>
<dbReference type="Gene3D" id="3.40.630.30">
    <property type="match status" value="1"/>
</dbReference>